<name>A0A0G4HPJ1_9ALVE</name>
<feature type="transmembrane region" description="Helical" evidence="7">
    <location>
        <begin position="213"/>
        <end position="231"/>
    </location>
</feature>
<dbReference type="AlphaFoldDB" id="A0A0G4HPJ1"/>
<evidence type="ECO:0000256" key="1">
    <source>
        <dbReference type="ARBA" id="ARBA00004477"/>
    </source>
</evidence>
<dbReference type="VEuPathDB" id="CryptoDB:Cvel_29817"/>
<accession>A0A0G4HPJ1</accession>
<evidence type="ECO:0000313" key="8">
    <source>
        <dbReference type="EMBL" id="CEM46133.1"/>
    </source>
</evidence>
<keyword evidence="5 7" id="KW-1133">Transmembrane helix</keyword>
<evidence type="ECO:0000256" key="6">
    <source>
        <dbReference type="ARBA" id="ARBA00023136"/>
    </source>
</evidence>
<evidence type="ECO:0000256" key="3">
    <source>
        <dbReference type="ARBA" id="ARBA00022692"/>
    </source>
</evidence>
<protein>
    <recommendedName>
        <fullName evidence="9">Insulin-induced gene 1 protein</fullName>
    </recommendedName>
</protein>
<proteinExistence type="inferred from homology"/>
<evidence type="ECO:0000256" key="5">
    <source>
        <dbReference type="ARBA" id="ARBA00022989"/>
    </source>
</evidence>
<dbReference type="GO" id="GO:0005789">
    <property type="term" value="C:endoplasmic reticulum membrane"/>
    <property type="evidence" value="ECO:0007669"/>
    <property type="project" value="UniProtKB-SubCell"/>
</dbReference>
<keyword evidence="3 7" id="KW-0812">Transmembrane</keyword>
<feature type="transmembrane region" description="Helical" evidence="7">
    <location>
        <begin position="154"/>
        <end position="173"/>
    </location>
</feature>
<dbReference type="Pfam" id="PF07281">
    <property type="entry name" value="INSIG"/>
    <property type="match status" value="1"/>
</dbReference>
<evidence type="ECO:0000256" key="2">
    <source>
        <dbReference type="ARBA" id="ARBA00007475"/>
    </source>
</evidence>
<evidence type="ECO:0000256" key="4">
    <source>
        <dbReference type="ARBA" id="ARBA00022824"/>
    </source>
</evidence>
<dbReference type="PANTHER" id="PTHR36774">
    <property type="entry name" value="INSULIN-INDUCED PROTEIN"/>
    <property type="match status" value="1"/>
</dbReference>
<reference evidence="8" key="1">
    <citation type="submission" date="2014-11" db="EMBL/GenBank/DDBJ databases">
        <authorList>
            <person name="Otto D Thomas"/>
            <person name="Naeem Raeece"/>
        </authorList>
    </citation>
    <scope>NUCLEOTIDE SEQUENCE</scope>
</reference>
<feature type="transmembrane region" description="Helical" evidence="7">
    <location>
        <begin position="185"/>
        <end position="207"/>
    </location>
</feature>
<comment type="subcellular location">
    <subcellularLocation>
        <location evidence="1">Endoplasmic reticulum membrane</location>
        <topology evidence="1">Multi-pass membrane protein</topology>
    </subcellularLocation>
</comment>
<dbReference type="EMBL" id="CDMZ01003375">
    <property type="protein sequence ID" value="CEM46133.1"/>
    <property type="molecule type" value="Genomic_DNA"/>
</dbReference>
<evidence type="ECO:0008006" key="9">
    <source>
        <dbReference type="Google" id="ProtNLM"/>
    </source>
</evidence>
<sequence length="315" mass="33731">MLRGLALLYFIGETESGRASAVSSFQNHGSIPAVARSTRRGRERQTHGTVQLISKEKRFEIQRGKSPFQSLLERGAKESETDSPQSGFGPDAELKVENLWRLLFPLALSGALLGPVLDGSHGNFNVLHYDRFVVPVGLPEGPKLFETALWVPPLFGLAGIIIGLGTVVLDSVLKSPDDARRPGNLKVLSGVLLYCAQYVVSGFLFSAGVMGSGPALFLLLSVLGFGLWYALDRTVAGICMSLLTSVCGPLIEVGLISLSEKAGAPLYHYTQPDIAGVSSWIIPVYFGGGPAVGNLGRLFANRLGVYKLDDGLREC</sequence>
<keyword evidence="6 7" id="KW-0472">Membrane</keyword>
<dbReference type="PANTHER" id="PTHR36774:SF1">
    <property type="entry name" value="INSULIN-INDUCED PROTEIN"/>
    <property type="match status" value="1"/>
</dbReference>
<comment type="similarity">
    <text evidence="2">Belongs to the INSIG family.</text>
</comment>
<evidence type="ECO:0000256" key="7">
    <source>
        <dbReference type="SAM" id="Phobius"/>
    </source>
</evidence>
<dbReference type="InterPro" id="IPR025929">
    <property type="entry name" value="INSIG_fam"/>
</dbReference>
<organism evidence="8">
    <name type="scientific">Chromera velia CCMP2878</name>
    <dbReference type="NCBI Taxonomy" id="1169474"/>
    <lineage>
        <taxon>Eukaryota</taxon>
        <taxon>Sar</taxon>
        <taxon>Alveolata</taxon>
        <taxon>Colpodellida</taxon>
        <taxon>Chromeraceae</taxon>
        <taxon>Chromera</taxon>
    </lineage>
</organism>
<keyword evidence="4" id="KW-0256">Endoplasmic reticulum</keyword>
<gene>
    <name evidence="8" type="ORF">Cvel_29817</name>
</gene>